<accession>A0ABW5RB80</accession>
<evidence type="ECO:0000313" key="1">
    <source>
        <dbReference type="EMBL" id="MFD2671990.1"/>
    </source>
</evidence>
<name>A0ABW5RB80_9BACL</name>
<keyword evidence="2" id="KW-1185">Reference proteome</keyword>
<organism evidence="1 2">
    <name type="scientific">Marinicrinis sediminis</name>
    <dbReference type="NCBI Taxonomy" id="1652465"/>
    <lineage>
        <taxon>Bacteria</taxon>
        <taxon>Bacillati</taxon>
        <taxon>Bacillota</taxon>
        <taxon>Bacilli</taxon>
        <taxon>Bacillales</taxon>
        <taxon>Paenibacillaceae</taxon>
    </lineage>
</organism>
<sequence length="190" mass="21215">MIPFPMIRMQQVQGRIGIESQAARIEIRQKPAELSIQTTQAKLEIQNARVEMQIDQSRAHEALTGGKPMPFMERIYSQIPSIALQAIAKKVEDGNRMAAITKPGNTIEEIAYENAMDTGTKLDIYGPASYDNVDIFFTLHKAEVAVQPGSVQIDWQTNQPTIDYVEGMVNVYVKQQASLTITPPEINRLA</sequence>
<dbReference type="Proteomes" id="UP001597497">
    <property type="component" value="Unassembled WGS sequence"/>
</dbReference>
<comment type="caution">
    <text evidence="1">The sequence shown here is derived from an EMBL/GenBank/DDBJ whole genome shotgun (WGS) entry which is preliminary data.</text>
</comment>
<gene>
    <name evidence="1" type="ORF">ACFSUC_10275</name>
</gene>
<reference evidence="2" key="1">
    <citation type="journal article" date="2019" name="Int. J. Syst. Evol. Microbiol.">
        <title>The Global Catalogue of Microorganisms (GCM) 10K type strain sequencing project: providing services to taxonomists for standard genome sequencing and annotation.</title>
        <authorList>
            <consortium name="The Broad Institute Genomics Platform"/>
            <consortium name="The Broad Institute Genome Sequencing Center for Infectious Disease"/>
            <person name="Wu L."/>
            <person name="Ma J."/>
        </authorList>
    </citation>
    <scope>NUCLEOTIDE SEQUENCE [LARGE SCALE GENOMIC DNA]</scope>
    <source>
        <strain evidence="2">KCTC 33676</strain>
    </source>
</reference>
<dbReference type="RefSeq" id="WP_379929472.1">
    <property type="nucleotide sequence ID" value="NZ_JBHUMM010000023.1"/>
</dbReference>
<dbReference type="EMBL" id="JBHUMM010000023">
    <property type="protein sequence ID" value="MFD2671990.1"/>
    <property type="molecule type" value="Genomic_DNA"/>
</dbReference>
<dbReference type="Pfam" id="PF20074">
    <property type="entry name" value="DUF6470"/>
    <property type="match status" value="1"/>
</dbReference>
<proteinExistence type="predicted"/>
<dbReference type="InterPro" id="IPR045527">
    <property type="entry name" value="DUF6470"/>
</dbReference>
<protein>
    <submittedName>
        <fullName evidence="1">DUF6470 family protein</fullName>
    </submittedName>
</protein>
<evidence type="ECO:0000313" key="2">
    <source>
        <dbReference type="Proteomes" id="UP001597497"/>
    </source>
</evidence>